<dbReference type="NCBIfam" id="NF041163">
    <property type="entry name" value="encap_f2b"/>
    <property type="match status" value="1"/>
</dbReference>
<name>A0ABT4UCL8_9ACTN</name>
<feature type="region of interest" description="Disordered" evidence="1">
    <location>
        <begin position="322"/>
        <end position="342"/>
    </location>
</feature>
<evidence type="ECO:0000313" key="3">
    <source>
        <dbReference type="EMBL" id="MDA2814739.1"/>
    </source>
</evidence>
<proteinExistence type="predicted"/>
<gene>
    <name evidence="3" type="ORF">O4J56_29110</name>
</gene>
<keyword evidence="4" id="KW-1185">Reference proteome</keyword>
<reference evidence="3 4" key="1">
    <citation type="submission" date="2023-01" db="EMBL/GenBank/DDBJ databases">
        <title>Draft genome sequence of Nocardiopsis sp. RSe5-2 isolated from halophytes.</title>
        <authorList>
            <person name="Duangmal K."/>
            <person name="Chantavorakit T."/>
        </authorList>
    </citation>
    <scope>NUCLEOTIDE SEQUENCE [LARGE SCALE GENOMIC DNA]</scope>
    <source>
        <strain evidence="3 4">RSe5-2</strain>
    </source>
</reference>
<organism evidence="3 4">
    <name type="scientific">Nocardiopsis endophytica</name>
    <dbReference type="NCBI Taxonomy" id="3018445"/>
    <lineage>
        <taxon>Bacteria</taxon>
        <taxon>Bacillati</taxon>
        <taxon>Actinomycetota</taxon>
        <taxon>Actinomycetes</taxon>
        <taxon>Streptosporangiales</taxon>
        <taxon>Nocardiopsidaceae</taxon>
        <taxon>Nocardiopsis</taxon>
    </lineage>
</organism>
<dbReference type="InterPro" id="IPR049817">
    <property type="entry name" value="Encap_f2b"/>
</dbReference>
<dbReference type="InterPro" id="IPR045641">
    <property type="entry name" value="SrpI-like"/>
</dbReference>
<dbReference type="RefSeq" id="WP_270690241.1">
    <property type="nucleotide sequence ID" value="NZ_JAQFWQ010000140.1"/>
</dbReference>
<dbReference type="Proteomes" id="UP001527866">
    <property type="component" value="Unassembled WGS sequence"/>
</dbReference>
<sequence>MTQTHDGPGAAADGVPPPPQSLATGAARKLATTTKTPPATQETTPRWLSRMLPWTDVPGGAYRVNRRLTHSLGDGRVPIVRVGTEHRPLPAGLRELALLRGADEGSADGMEALTAVADAFTQVRYRPGETIAEAGAPADRVLLIAHGKVRRTRTGEFGDPAHVGLMSSGEVAGGSALDPPEAGAEPWAETLTAATGCTVLALAAGDFAALRDRVPALDALVHRARNGPRPATNKLGEAAVAMAAGHTGEPAIPGTFVDYDPSPREYELGIAQTVLRVHTRVAELYSQPMDQQGEQLRVTVDSLMERREFDLLNDRGFGLLHNADPRQRVSTRSGPPGPDDLDELLSRRRKSQFFLAHPKAIAAFGRECSRRGVMPGTARVEGQAVMTWRGVPLLPSDKIPVSRAGTTSVLVMRTGEQDEGVIGLHRTGLPDEHVPGVSVRAMDIGDQAIRRFLVTAYHSVAVLVPDALGVLENVELGR</sequence>
<dbReference type="PROSITE" id="PS50042">
    <property type="entry name" value="CNMP_BINDING_3"/>
    <property type="match status" value="1"/>
</dbReference>
<feature type="compositionally biased region" description="Low complexity" evidence="1">
    <location>
        <begin position="23"/>
        <end position="44"/>
    </location>
</feature>
<dbReference type="SMART" id="SM00100">
    <property type="entry name" value="cNMP"/>
    <property type="match status" value="1"/>
</dbReference>
<dbReference type="InterPro" id="IPR018490">
    <property type="entry name" value="cNMP-bd_dom_sf"/>
</dbReference>
<dbReference type="SUPFAM" id="SSF51206">
    <property type="entry name" value="cAMP-binding domain-like"/>
    <property type="match status" value="1"/>
</dbReference>
<evidence type="ECO:0000256" key="1">
    <source>
        <dbReference type="SAM" id="MobiDB-lite"/>
    </source>
</evidence>
<evidence type="ECO:0000313" key="4">
    <source>
        <dbReference type="Proteomes" id="UP001527866"/>
    </source>
</evidence>
<dbReference type="InterPro" id="IPR000595">
    <property type="entry name" value="cNMP-bd_dom"/>
</dbReference>
<accession>A0ABT4UCL8</accession>
<dbReference type="EMBL" id="JAQFWQ010000140">
    <property type="protein sequence ID" value="MDA2814739.1"/>
    <property type="molecule type" value="Genomic_DNA"/>
</dbReference>
<dbReference type="CDD" id="cd00038">
    <property type="entry name" value="CAP_ED"/>
    <property type="match status" value="1"/>
</dbReference>
<dbReference type="Gene3D" id="2.60.120.10">
    <property type="entry name" value="Jelly Rolls"/>
    <property type="match status" value="1"/>
</dbReference>
<dbReference type="Pfam" id="PF19307">
    <property type="entry name" value="SrpI-like"/>
    <property type="match status" value="1"/>
</dbReference>
<feature type="compositionally biased region" description="Low complexity" evidence="1">
    <location>
        <begin position="1"/>
        <end position="14"/>
    </location>
</feature>
<dbReference type="Pfam" id="PF00027">
    <property type="entry name" value="cNMP_binding"/>
    <property type="match status" value="1"/>
</dbReference>
<comment type="caution">
    <text evidence="3">The sequence shown here is derived from an EMBL/GenBank/DDBJ whole genome shotgun (WGS) entry which is preliminary data.</text>
</comment>
<feature type="region of interest" description="Disordered" evidence="1">
    <location>
        <begin position="1"/>
        <end position="44"/>
    </location>
</feature>
<dbReference type="InterPro" id="IPR014710">
    <property type="entry name" value="RmlC-like_jellyroll"/>
</dbReference>
<evidence type="ECO:0000259" key="2">
    <source>
        <dbReference type="PROSITE" id="PS50042"/>
    </source>
</evidence>
<protein>
    <submittedName>
        <fullName evidence="3">Family 2B encapsulin nanocompartment shell protein</fullName>
    </submittedName>
</protein>
<feature type="domain" description="Cyclic nucleotide-binding" evidence="2">
    <location>
        <begin position="113"/>
        <end position="210"/>
    </location>
</feature>